<evidence type="ECO:0008006" key="3">
    <source>
        <dbReference type="Google" id="ProtNLM"/>
    </source>
</evidence>
<gene>
    <name evidence="1" type="ORF">LQV63_27190</name>
</gene>
<accession>A0ABS8YN22</accession>
<reference evidence="1 2" key="1">
    <citation type="submission" date="2021-11" db="EMBL/GenBank/DDBJ databases">
        <title>Draft genome sequence of Paenibacillus profundus YoMME, a new Gram-positive bacteria with exoelectrogenic properties.</title>
        <authorList>
            <person name="Hubenova Y."/>
            <person name="Hubenova E."/>
            <person name="Manasiev Y."/>
            <person name="Peykov S."/>
            <person name="Mitov M."/>
        </authorList>
    </citation>
    <scope>NUCLEOTIDE SEQUENCE [LARGE SCALE GENOMIC DNA]</scope>
    <source>
        <strain evidence="1 2">YoMME</strain>
    </source>
</reference>
<proteinExistence type="predicted"/>
<protein>
    <recommendedName>
        <fullName evidence="3">Transposase</fullName>
    </recommendedName>
</protein>
<comment type="caution">
    <text evidence="1">The sequence shown here is derived from an EMBL/GenBank/DDBJ whole genome shotgun (WGS) entry which is preliminary data.</text>
</comment>
<evidence type="ECO:0000313" key="1">
    <source>
        <dbReference type="EMBL" id="MCE5172952.1"/>
    </source>
</evidence>
<dbReference type="Proteomes" id="UP001199916">
    <property type="component" value="Unassembled WGS sequence"/>
</dbReference>
<evidence type="ECO:0000313" key="2">
    <source>
        <dbReference type="Proteomes" id="UP001199916"/>
    </source>
</evidence>
<dbReference type="EMBL" id="JAJNBZ010000038">
    <property type="protein sequence ID" value="MCE5172952.1"/>
    <property type="molecule type" value="Genomic_DNA"/>
</dbReference>
<keyword evidence="2" id="KW-1185">Reference proteome</keyword>
<name>A0ABS8YN22_9BACL</name>
<sequence>MLWQIDATPYAWLEDRAPSFTLHAAIDDATGTVVGAVFVRTNAGRPIPLSCSKG</sequence>
<organism evidence="1 2">
    <name type="scientific">Paenibacillus profundus</name>
    <dbReference type="NCBI Taxonomy" id="1173085"/>
    <lineage>
        <taxon>Bacteria</taxon>
        <taxon>Bacillati</taxon>
        <taxon>Bacillota</taxon>
        <taxon>Bacilli</taxon>
        <taxon>Bacillales</taxon>
        <taxon>Paenibacillaceae</taxon>
        <taxon>Paenibacillus</taxon>
    </lineage>
</organism>